<dbReference type="EMBL" id="QJSP01000029">
    <property type="protein sequence ID" value="PYE11840.1"/>
    <property type="molecule type" value="Genomic_DNA"/>
</dbReference>
<dbReference type="GO" id="GO:0045892">
    <property type="term" value="P:negative regulation of DNA-templated transcription"/>
    <property type="evidence" value="ECO:0007669"/>
    <property type="project" value="TreeGrafter"/>
</dbReference>
<dbReference type="Gene3D" id="3.30.450.40">
    <property type="match status" value="1"/>
</dbReference>
<dbReference type="SMART" id="SM00346">
    <property type="entry name" value="HTH_ICLR"/>
    <property type="match status" value="1"/>
</dbReference>
<evidence type="ECO:0000256" key="2">
    <source>
        <dbReference type="ARBA" id="ARBA00023125"/>
    </source>
</evidence>
<dbReference type="PROSITE" id="PS51078">
    <property type="entry name" value="ICLR_ED"/>
    <property type="match status" value="1"/>
</dbReference>
<dbReference type="Pfam" id="PF09339">
    <property type="entry name" value="HTH_IclR"/>
    <property type="match status" value="1"/>
</dbReference>
<keyword evidence="1" id="KW-0805">Transcription regulation</keyword>
<dbReference type="Gene3D" id="1.10.10.10">
    <property type="entry name" value="Winged helix-like DNA-binding domain superfamily/Winged helix DNA-binding domain"/>
    <property type="match status" value="1"/>
</dbReference>
<name>A0A318RD99_WILLI</name>
<dbReference type="InterPro" id="IPR029016">
    <property type="entry name" value="GAF-like_dom_sf"/>
</dbReference>
<protein>
    <submittedName>
        <fullName evidence="5">IclR family transcriptional regulator</fullName>
    </submittedName>
</protein>
<dbReference type="RefSeq" id="WP_158540065.1">
    <property type="nucleotide sequence ID" value="NZ_QJSP01000029.1"/>
</dbReference>
<reference evidence="5 6" key="1">
    <citation type="submission" date="2018-06" db="EMBL/GenBank/DDBJ databases">
        <title>Genomic Encyclopedia of Type Strains, Phase IV (KMG-IV): sequencing the most valuable type-strain genomes for metagenomic binning, comparative biology and taxonomic classification.</title>
        <authorList>
            <person name="Goeker M."/>
        </authorList>
    </citation>
    <scope>NUCLEOTIDE SEQUENCE [LARGE SCALE GENOMIC DNA]</scope>
    <source>
        <strain evidence="5 6">DSM 45521</strain>
    </source>
</reference>
<gene>
    <name evidence="5" type="ORF">DFR67_1297</name>
</gene>
<evidence type="ECO:0000313" key="6">
    <source>
        <dbReference type="Proteomes" id="UP000247591"/>
    </source>
</evidence>
<dbReference type="SUPFAM" id="SSF55781">
    <property type="entry name" value="GAF domain-like"/>
    <property type="match status" value="1"/>
</dbReference>
<dbReference type="GO" id="GO:0003677">
    <property type="term" value="F:DNA binding"/>
    <property type="evidence" value="ECO:0007669"/>
    <property type="project" value="UniProtKB-KW"/>
</dbReference>
<dbReference type="Proteomes" id="UP000247591">
    <property type="component" value="Unassembled WGS sequence"/>
</dbReference>
<dbReference type="GO" id="GO:0003700">
    <property type="term" value="F:DNA-binding transcription factor activity"/>
    <property type="evidence" value="ECO:0007669"/>
    <property type="project" value="TreeGrafter"/>
</dbReference>
<dbReference type="InterPro" id="IPR005471">
    <property type="entry name" value="Tscrpt_reg_IclR_N"/>
</dbReference>
<keyword evidence="2" id="KW-0238">DNA-binding</keyword>
<comment type="caution">
    <text evidence="5">The sequence shown here is derived from an EMBL/GenBank/DDBJ whole genome shotgun (WGS) entry which is preliminary data.</text>
</comment>
<dbReference type="Pfam" id="PF01614">
    <property type="entry name" value="IclR_C"/>
    <property type="match status" value="1"/>
</dbReference>
<dbReference type="InterPro" id="IPR050707">
    <property type="entry name" value="HTH_MetabolicPath_Reg"/>
</dbReference>
<dbReference type="OrthoDB" id="60629at2"/>
<evidence type="ECO:0000259" key="4">
    <source>
        <dbReference type="PROSITE" id="PS51078"/>
    </source>
</evidence>
<dbReference type="InterPro" id="IPR036388">
    <property type="entry name" value="WH-like_DNA-bd_sf"/>
</dbReference>
<evidence type="ECO:0000313" key="5">
    <source>
        <dbReference type="EMBL" id="PYE11840.1"/>
    </source>
</evidence>
<keyword evidence="3" id="KW-0804">Transcription</keyword>
<dbReference type="SUPFAM" id="SSF46785">
    <property type="entry name" value="Winged helix' DNA-binding domain"/>
    <property type="match status" value="1"/>
</dbReference>
<dbReference type="InterPro" id="IPR014757">
    <property type="entry name" value="Tscrpt_reg_IclR_C"/>
</dbReference>
<sequence length="263" mass="28470">MRSGERNKTPKSVTERTDLIFSAFEGDGRPLTFSDIARRTGLPKTTVYRTVIQLADLDWLRRTDRGFTLSDRIFRLVSAVPARIELREAALPFMQDLFEATHETVHLAVRNGAHALYVEKIVGRRQVTALTKVGGLMPLHCTAVGKVLLANADAETQATVLAANLVSHTSATIHTASAMRAELQKIRDAGTAYDREEAARGLVCVACPITSPEGAVIGAISVAGGVQRFRPDQVSTAVRTAAFGINRSLTMRALRADSTASEN</sequence>
<dbReference type="AlphaFoldDB" id="A0A318RD99"/>
<organism evidence="5 6">
    <name type="scientific">Williamsia limnetica</name>
    <dbReference type="NCBI Taxonomy" id="882452"/>
    <lineage>
        <taxon>Bacteria</taxon>
        <taxon>Bacillati</taxon>
        <taxon>Actinomycetota</taxon>
        <taxon>Actinomycetes</taxon>
        <taxon>Mycobacteriales</taxon>
        <taxon>Nocardiaceae</taxon>
        <taxon>Williamsia</taxon>
    </lineage>
</organism>
<accession>A0A318RD99</accession>
<dbReference type="PANTHER" id="PTHR30136">
    <property type="entry name" value="HELIX-TURN-HELIX TRANSCRIPTIONAL REGULATOR, ICLR FAMILY"/>
    <property type="match status" value="1"/>
</dbReference>
<dbReference type="PANTHER" id="PTHR30136:SF24">
    <property type="entry name" value="HTH-TYPE TRANSCRIPTIONAL REPRESSOR ALLR"/>
    <property type="match status" value="1"/>
</dbReference>
<feature type="domain" description="IclR-ED" evidence="4">
    <location>
        <begin position="72"/>
        <end position="251"/>
    </location>
</feature>
<evidence type="ECO:0000256" key="1">
    <source>
        <dbReference type="ARBA" id="ARBA00023015"/>
    </source>
</evidence>
<proteinExistence type="predicted"/>
<keyword evidence="6" id="KW-1185">Reference proteome</keyword>
<dbReference type="InterPro" id="IPR036390">
    <property type="entry name" value="WH_DNA-bd_sf"/>
</dbReference>
<evidence type="ECO:0000256" key="3">
    <source>
        <dbReference type="ARBA" id="ARBA00023163"/>
    </source>
</evidence>